<dbReference type="EC" id="2.7.13.3" evidence="2"/>
<dbReference type="Gene3D" id="1.20.5.1930">
    <property type="match status" value="1"/>
</dbReference>
<organism evidence="12 13">
    <name type="scientific">Micromonospora echinaurantiaca</name>
    <dbReference type="NCBI Taxonomy" id="47857"/>
    <lineage>
        <taxon>Bacteria</taxon>
        <taxon>Bacillati</taxon>
        <taxon>Actinomycetota</taxon>
        <taxon>Actinomycetes</taxon>
        <taxon>Micromonosporales</taxon>
        <taxon>Micromonosporaceae</taxon>
        <taxon>Micromonospora</taxon>
    </lineage>
</organism>
<keyword evidence="8" id="KW-0902">Two-component regulatory system</keyword>
<dbReference type="Proteomes" id="UP000198217">
    <property type="component" value="Chromosome I"/>
</dbReference>
<keyword evidence="6 12" id="KW-0418">Kinase</keyword>
<feature type="transmembrane region" description="Helical" evidence="9">
    <location>
        <begin position="139"/>
        <end position="163"/>
    </location>
</feature>
<evidence type="ECO:0000259" key="11">
    <source>
        <dbReference type="Pfam" id="PF07730"/>
    </source>
</evidence>
<evidence type="ECO:0000256" key="2">
    <source>
        <dbReference type="ARBA" id="ARBA00012438"/>
    </source>
</evidence>
<keyword evidence="9" id="KW-1133">Transmembrane helix</keyword>
<dbReference type="GO" id="GO:0016020">
    <property type="term" value="C:membrane"/>
    <property type="evidence" value="ECO:0007669"/>
    <property type="project" value="InterPro"/>
</dbReference>
<dbReference type="InterPro" id="IPR003594">
    <property type="entry name" value="HATPase_dom"/>
</dbReference>
<keyword evidence="5" id="KW-0547">Nucleotide-binding</keyword>
<dbReference type="CDD" id="cd16917">
    <property type="entry name" value="HATPase_UhpB-NarQ-NarX-like"/>
    <property type="match status" value="1"/>
</dbReference>
<feature type="domain" description="Signal transduction histidine kinase subgroup 3 dimerisation and phosphoacceptor" evidence="11">
    <location>
        <begin position="201"/>
        <end position="265"/>
    </location>
</feature>
<dbReference type="SUPFAM" id="SSF55874">
    <property type="entry name" value="ATPase domain of HSP90 chaperone/DNA topoisomerase II/histidine kinase"/>
    <property type="match status" value="1"/>
</dbReference>
<proteinExistence type="predicted"/>
<evidence type="ECO:0000256" key="5">
    <source>
        <dbReference type="ARBA" id="ARBA00022741"/>
    </source>
</evidence>
<evidence type="ECO:0000256" key="4">
    <source>
        <dbReference type="ARBA" id="ARBA00022679"/>
    </source>
</evidence>
<keyword evidence="13" id="KW-1185">Reference proteome</keyword>
<dbReference type="PANTHER" id="PTHR24421:SF10">
    <property type="entry name" value="NITRATE_NITRITE SENSOR PROTEIN NARQ"/>
    <property type="match status" value="1"/>
</dbReference>
<keyword evidence="9" id="KW-0812">Transmembrane</keyword>
<sequence>MNPAERPRSALPRVARVPIGVAAGILTAVGELLFLVVAAVAVAVAAVVPPARRRAHAAILRYAAGLVRLERRRLAGFLTAGVAPGGPATRGWRDVGYLAARLLPGALGALAYGLFAVGVVLAVIVLWAVLRGTLEPADALVQVVIGAALLLVNVQAVASIAALDVRLAHRLLGAGSRAELERRVRELTTSRAEVVAAVDAERQRIERDLHDGLQQRLVALGMLLGRARRSRDPERAAALIAQAHQDAQRAIGELREVAWRVYPSALDDGDLGEVLRVVADRSDIPVRIRYDLATRPDRPVETVLYFVACEALTNAAKHAAAKLITVEVESRAGTIRLRVHDDGVGGADPTGAGLTGLARRVAALDGRLRVDSPPGGPTMVLAELPCG</sequence>
<evidence type="ECO:0000256" key="8">
    <source>
        <dbReference type="ARBA" id="ARBA00023012"/>
    </source>
</evidence>
<keyword evidence="7" id="KW-0067">ATP-binding</keyword>
<accession>A0A1C5ID81</accession>
<evidence type="ECO:0000256" key="9">
    <source>
        <dbReference type="SAM" id="Phobius"/>
    </source>
</evidence>
<dbReference type="InterPro" id="IPR036890">
    <property type="entry name" value="HATPase_C_sf"/>
</dbReference>
<evidence type="ECO:0000256" key="1">
    <source>
        <dbReference type="ARBA" id="ARBA00000085"/>
    </source>
</evidence>
<gene>
    <name evidence="12" type="ORF">GA0070609_3115</name>
</gene>
<evidence type="ECO:0000256" key="7">
    <source>
        <dbReference type="ARBA" id="ARBA00022840"/>
    </source>
</evidence>
<feature type="transmembrane region" description="Helical" evidence="9">
    <location>
        <begin position="20"/>
        <end position="48"/>
    </location>
</feature>
<protein>
    <recommendedName>
        <fullName evidence="2">histidine kinase</fullName>
        <ecNumber evidence="2">2.7.13.3</ecNumber>
    </recommendedName>
</protein>
<dbReference type="InterPro" id="IPR050482">
    <property type="entry name" value="Sensor_HK_TwoCompSys"/>
</dbReference>
<name>A0A1C5ID81_9ACTN</name>
<evidence type="ECO:0000256" key="3">
    <source>
        <dbReference type="ARBA" id="ARBA00022553"/>
    </source>
</evidence>
<dbReference type="Gene3D" id="3.30.565.10">
    <property type="entry name" value="Histidine kinase-like ATPase, C-terminal domain"/>
    <property type="match status" value="1"/>
</dbReference>
<dbReference type="InterPro" id="IPR011712">
    <property type="entry name" value="Sig_transdc_His_kin_sub3_dim/P"/>
</dbReference>
<feature type="domain" description="Histidine kinase/HSP90-like ATPase" evidence="10">
    <location>
        <begin position="303"/>
        <end position="385"/>
    </location>
</feature>
<dbReference type="Pfam" id="PF07730">
    <property type="entry name" value="HisKA_3"/>
    <property type="match status" value="1"/>
</dbReference>
<comment type="catalytic activity">
    <reaction evidence="1">
        <text>ATP + protein L-histidine = ADP + protein N-phospho-L-histidine.</text>
        <dbReference type="EC" id="2.7.13.3"/>
    </reaction>
</comment>
<feature type="transmembrane region" description="Helical" evidence="9">
    <location>
        <begin position="102"/>
        <end position="127"/>
    </location>
</feature>
<dbReference type="GO" id="GO:0046983">
    <property type="term" value="F:protein dimerization activity"/>
    <property type="evidence" value="ECO:0007669"/>
    <property type="project" value="InterPro"/>
</dbReference>
<evidence type="ECO:0000256" key="6">
    <source>
        <dbReference type="ARBA" id="ARBA00022777"/>
    </source>
</evidence>
<dbReference type="GO" id="GO:0000155">
    <property type="term" value="F:phosphorelay sensor kinase activity"/>
    <property type="evidence" value="ECO:0007669"/>
    <property type="project" value="InterPro"/>
</dbReference>
<dbReference type="GO" id="GO:0005524">
    <property type="term" value="F:ATP binding"/>
    <property type="evidence" value="ECO:0007669"/>
    <property type="project" value="UniProtKB-KW"/>
</dbReference>
<reference evidence="12 13" key="1">
    <citation type="submission" date="2016-06" db="EMBL/GenBank/DDBJ databases">
        <authorList>
            <person name="Kjaerup R.B."/>
            <person name="Dalgaard T.S."/>
            <person name="Juul-Madsen H.R."/>
        </authorList>
    </citation>
    <scope>NUCLEOTIDE SEQUENCE [LARGE SCALE GENOMIC DNA]</scope>
    <source>
        <strain evidence="12 13">DSM 43904</strain>
    </source>
</reference>
<keyword evidence="3" id="KW-0597">Phosphoprotein</keyword>
<keyword evidence="9" id="KW-0472">Membrane</keyword>
<evidence type="ECO:0000259" key="10">
    <source>
        <dbReference type="Pfam" id="PF02518"/>
    </source>
</evidence>
<evidence type="ECO:0000313" key="13">
    <source>
        <dbReference type="Proteomes" id="UP000198217"/>
    </source>
</evidence>
<dbReference type="Pfam" id="PF02518">
    <property type="entry name" value="HATPase_c"/>
    <property type="match status" value="1"/>
</dbReference>
<dbReference type="PANTHER" id="PTHR24421">
    <property type="entry name" value="NITRATE/NITRITE SENSOR PROTEIN NARX-RELATED"/>
    <property type="match status" value="1"/>
</dbReference>
<keyword evidence="4" id="KW-0808">Transferase</keyword>
<dbReference type="EMBL" id="LT607750">
    <property type="protein sequence ID" value="SCG56043.1"/>
    <property type="molecule type" value="Genomic_DNA"/>
</dbReference>
<dbReference type="AlphaFoldDB" id="A0A1C5ID81"/>
<evidence type="ECO:0000313" key="12">
    <source>
        <dbReference type="EMBL" id="SCG56043.1"/>
    </source>
</evidence>